<feature type="compositionally biased region" description="Polar residues" evidence="1">
    <location>
        <begin position="205"/>
        <end position="221"/>
    </location>
</feature>
<accession>A0A0J9S1W5</accession>
<gene>
    <name evidence="2" type="ORF">PVIIG_06042</name>
</gene>
<feature type="compositionally biased region" description="Polar residues" evidence="1">
    <location>
        <begin position="300"/>
        <end position="309"/>
    </location>
</feature>
<reference evidence="2 3" key="1">
    <citation type="submission" date="2011-08" db="EMBL/GenBank/DDBJ databases">
        <title>The Genome Sequence of Plasmodium vivax India VII.</title>
        <authorList>
            <consortium name="The Broad Institute Genome Sequencing Platform"/>
            <consortium name="The Broad Institute Genome Sequencing Center for Infectious Disease"/>
            <person name="Neafsey D."/>
            <person name="Carlton J."/>
            <person name="Barnwell J."/>
            <person name="Collins W."/>
            <person name="Escalante A."/>
            <person name="Mullikin J."/>
            <person name="Saul A."/>
            <person name="Guigo R."/>
            <person name="Camara F."/>
            <person name="Young S.K."/>
            <person name="Zeng Q."/>
            <person name="Gargeya S."/>
            <person name="Fitzgerald M."/>
            <person name="Haas B."/>
            <person name="Abouelleil A."/>
            <person name="Alvarado L."/>
            <person name="Arachchi H.M."/>
            <person name="Berlin A."/>
            <person name="Brown A."/>
            <person name="Chapman S.B."/>
            <person name="Chen Z."/>
            <person name="Dunbar C."/>
            <person name="Freedman E."/>
            <person name="Gearin G."/>
            <person name="Gellesch M."/>
            <person name="Goldberg J."/>
            <person name="Griggs A."/>
            <person name="Gujja S."/>
            <person name="Heiman D."/>
            <person name="Howarth C."/>
            <person name="Larson L."/>
            <person name="Lui A."/>
            <person name="MacDonald P.J.P."/>
            <person name="Montmayeur A."/>
            <person name="Murphy C."/>
            <person name="Neiman D."/>
            <person name="Pearson M."/>
            <person name="Priest M."/>
            <person name="Roberts A."/>
            <person name="Saif S."/>
            <person name="Shea T."/>
            <person name="Shenoy N."/>
            <person name="Sisk P."/>
            <person name="Stolte C."/>
            <person name="Sykes S."/>
            <person name="Wortman J."/>
            <person name="Nusbaum C."/>
            <person name="Birren B."/>
        </authorList>
    </citation>
    <scope>NUCLEOTIDE SEQUENCE [LARGE SCALE GENOMIC DNA]</scope>
    <source>
        <strain evidence="2 3">India VII</strain>
    </source>
</reference>
<feature type="region of interest" description="Disordered" evidence="1">
    <location>
        <begin position="194"/>
        <end position="221"/>
    </location>
</feature>
<feature type="region of interest" description="Disordered" evidence="1">
    <location>
        <begin position="229"/>
        <end position="248"/>
    </location>
</feature>
<feature type="compositionally biased region" description="Polar residues" evidence="1">
    <location>
        <begin position="143"/>
        <end position="156"/>
    </location>
</feature>
<feature type="region of interest" description="Disordered" evidence="1">
    <location>
        <begin position="300"/>
        <end position="327"/>
    </location>
</feature>
<dbReference type="AlphaFoldDB" id="A0A0J9S1W5"/>
<sequence length="504" mass="56042">MDFFSRRFTGPINFYSMYNGARCMNDYTSYKIDIEREIDNFEKNTSGNYYKAWEKLNKYITDKNNSLNECYRNRYVTVTLIEDDKIKKFMNRCSKNRQCNNRPRQTQRTTSTNPETKGSCKGPNDCKKQSAPKEAKPNPNPTSPEVVSKTRSSSRQNSDDQGKSHAAEPGSSQGSVKLQTQTSIDHSVPSVLADTKASEQRDNTHSGVSGQTETQAQSTLVSSLKKENLFDPHRSNASSQGISNGRSPSIGNFPLKVLEANKHLDYAHGSKDFSGTALGEHATPVESFEVKTTRDNNFFKTSCAENPTEGTPARGENGDGHSPQTVANSVGTERTAVLSGDSVTINVETVNSGQVHLILVLSGNRDADSLTPRRENSRGVDDESKVAGVISTEEGNTDSNDAVANPPSEVSSDEITCIEEIINNTSSWELCIDKKISNIANDSLHSSYECDLTFTVKYSSIRATSIARNNDYKYLCCCKKFYKIYRMYHLMIYRLLKNNKPVQK</sequence>
<evidence type="ECO:0000256" key="1">
    <source>
        <dbReference type="SAM" id="MobiDB-lite"/>
    </source>
</evidence>
<dbReference type="EMBL" id="KQ234639">
    <property type="protein sequence ID" value="KMZ76731.1"/>
    <property type="molecule type" value="Genomic_DNA"/>
</dbReference>
<feature type="compositionally biased region" description="Polar residues" evidence="1">
    <location>
        <begin position="170"/>
        <end position="182"/>
    </location>
</feature>
<organism evidence="2 3">
    <name type="scientific">Plasmodium vivax India VII</name>
    <dbReference type="NCBI Taxonomy" id="1077284"/>
    <lineage>
        <taxon>Eukaryota</taxon>
        <taxon>Sar</taxon>
        <taxon>Alveolata</taxon>
        <taxon>Apicomplexa</taxon>
        <taxon>Aconoidasida</taxon>
        <taxon>Haemosporida</taxon>
        <taxon>Plasmodiidae</taxon>
        <taxon>Plasmodium</taxon>
        <taxon>Plasmodium (Plasmodium)</taxon>
    </lineage>
</organism>
<name>A0A0J9S1W5_PLAVI</name>
<evidence type="ECO:0000313" key="3">
    <source>
        <dbReference type="Proteomes" id="UP000053562"/>
    </source>
</evidence>
<evidence type="ECO:0000313" key="2">
    <source>
        <dbReference type="EMBL" id="KMZ76731.1"/>
    </source>
</evidence>
<proteinExistence type="predicted"/>
<feature type="compositionally biased region" description="Polar residues" evidence="1">
    <location>
        <begin position="235"/>
        <end position="248"/>
    </location>
</feature>
<protein>
    <recommendedName>
        <fullName evidence="4">Variable surface protein Vir18</fullName>
    </recommendedName>
</protein>
<dbReference type="Proteomes" id="UP000053562">
    <property type="component" value="Unassembled WGS sequence"/>
</dbReference>
<feature type="compositionally biased region" description="Basic and acidic residues" evidence="1">
    <location>
        <begin position="124"/>
        <end position="136"/>
    </location>
</feature>
<feature type="compositionally biased region" description="Basic and acidic residues" evidence="1">
    <location>
        <begin position="157"/>
        <end position="166"/>
    </location>
</feature>
<evidence type="ECO:0008006" key="4">
    <source>
        <dbReference type="Google" id="ProtNLM"/>
    </source>
</evidence>
<feature type="region of interest" description="Disordered" evidence="1">
    <location>
        <begin position="96"/>
        <end position="182"/>
    </location>
</feature>
<feature type="compositionally biased region" description="Polar residues" evidence="1">
    <location>
        <begin position="96"/>
        <end position="116"/>
    </location>
</feature>